<dbReference type="Gene3D" id="3.40.50.300">
    <property type="entry name" value="P-loop containing nucleotide triphosphate hydrolases"/>
    <property type="match status" value="1"/>
</dbReference>
<dbReference type="SUPFAM" id="SSF52540">
    <property type="entry name" value="P-loop containing nucleoside triphosphate hydrolases"/>
    <property type="match status" value="1"/>
</dbReference>
<keyword evidence="7" id="KW-1185">Reference proteome</keyword>
<dbReference type="GO" id="GO:0016887">
    <property type="term" value="F:ATP hydrolysis activity"/>
    <property type="evidence" value="ECO:0007669"/>
    <property type="project" value="InterPro"/>
</dbReference>
<dbReference type="InterPro" id="IPR027417">
    <property type="entry name" value="P-loop_NTPase"/>
</dbReference>
<dbReference type="InterPro" id="IPR050095">
    <property type="entry name" value="ECF_ABC_transporter_ATP-bd"/>
</dbReference>
<dbReference type="RefSeq" id="WP_119383036.1">
    <property type="nucleotide sequence ID" value="NZ_QWGT01000314.1"/>
</dbReference>
<dbReference type="InterPro" id="IPR015856">
    <property type="entry name" value="ABC_transpr_CbiO/EcfA_su"/>
</dbReference>
<evidence type="ECO:0000256" key="4">
    <source>
        <dbReference type="ARBA" id="ARBA00022840"/>
    </source>
</evidence>
<dbReference type="OrthoDB" id="9806471at2"/>
<dbReference type="SMART" id="SM00382">
    <property type="entry name" value="AAA"/>
    <property type="match status" value="1"/>
</dbReference>
<dbReference type="CDD" id="cd03225">
    <property type="entry name" value="ABC_cobalt_CbiO_domain1"/>
    <property type="match status" value="1"/>
</dbReference>
<dbReference type="Pfam" id="PF00005">
    <property type="entry name" value="ABC_tran"/>
    <property type="match status" value="1"/>
</dbReference>
<comment type="similarity">
    <text evidence="1">Belongs to the ABC transporter superfamily.</text>
</comment>
<evidence type="ECO:0000259" key="5">
    <source>
        <dbReference type="PROSITE" id="PS50893"/>
    </source>
</evidence>
<keyword evidence="2" id="KW-0813">Transport</keyword>
<dbReference type="PROSITE" id="PS50893">
    <property type="entry name" value="ABC_TRANSPORTER_2"/>
    <property type="match status" value="1"/>
</dbReference>
<keyword evidence="4 6" id="KW-0067">ATP-binding</keyword>
<dbReference type="GO" id="GO:0043190">
    <property type="term" value="C:ATP-binding cassette (ABC) transporter complex"/>
    <property type="evidence" value="ECO:0007669"/>
    <property type="project" value="TreeGrafter"/>
</dbReference>
<dbReference type="Proteomes" id="UP000266484">
    <property type="component" value="Unassembled WGS sequence"/>
</dbReference>
<dbReference type="GO" id="GO:0042626">
    <property type="term" value="F:ATPase-coupled transmembrane transporter activity"/>
    <property type="evidence" value="ECO:0007669"/>
    <property type="project" value="TreeGrafter"/>
</dbReference>
<evidence type="ECO:0000313" key="7">
    <source>
        <dbReference type="Proteomes" id="UP000266484"/>
    </source>
</evidence>
<comment type="caution">
    <text evidence="6">The sequence shown here is derived from an EMBL/GenBank/DDBJ whole genome shotgun (WGS) entry which is preliminary data.</text>
</comment>
<protein>
    <submittedName>
        <fullName evidence="6">ABC transporter ATP-binding protein</fullName>
    </submittedName>
</protein>
<keyword evidence="3" id="KW-0547">Nucleotide-binding</keyword>
<dbReference type="GO" id="GO:0005524">
    <property type="term" value="F:ATP binding"/>
    <property type="evidence" value="ECO:0007669"/>
    <property type="project" value="UniProtKB-KW"/>
</dbReference>
<gene>
    <name evidence="6" type="ORF">DZG00_14420</name>
</gene>
<evidence type="ECO:0000256" key="2">
    <source>
        <dbReference type="ARBA" id="ARBA00022448"/>
    </source>
</evidence>
<feature type="domain" description="ABC transporter" evidence="5">
    <location>
        <begin position="12"/>
        <end position="234"/>
    </location>
</feature>
<organism evidence="6 7">
    <name type="scientific">Clavibacter lycopersici</name>
    <dbReference type="NCBI Taxonomy" id="2301718"/>
    <lineage>
        <taxon>Bacteria</taxon>
        <taxon>Bacillati</taxon>
        <taxon>Actinomycetota</taxon>
        <taxon>Actinomycetes</taxon>
        <taxon>Micrococcales</taxon>
        <taxon>Microbacteriaceae</taxon>
        <taxon>Clavibacter</taxon>
    </lineage>
</organism>
<dbReference type="InterPro" id="IPR017871">
    <property type="entry name" value="ABC_transporter-like_CS"/>
</dbReference>
<dbReference type="PANTHER" id="PTHR43553:SF24">
    <property type="entry name" value="ENERGY-COUPLING FACTOR TRANSPORTER ATP-BINDING PROTEIN ECFA1"/>
    <property type="match status" value="1"/>
</dbReference>
<accession>A0A399SV64</accession>
<dbReference type="PANTHER" id="PTHR43553">
    <property type="entry name" value="HEAVY METAL TRANSPORTER"/>
    <property type="match status" value="1"/>
</dbReference>
<evidence type="ECO:0000256" key="3">
    <source>
        <dbReference type="ARBA" id="ARBA00022741"/>
    </source>
</evidence>
<sequence>MTATDGTPPAPLHLEGVGVRLGDVDALRDVTLDMDARTIAVVGENGSGKSTFARLIGGLVSRTTGELRVLGVDPDRGSRELRRRVALVFSNPDAQIVMPTVAEDVAFSLRGDRLPRAESEARVAEALRRLGIEDLADRSSHELSGGQKQLLALAGAFVRRPELVIADEPTAYLDARNARRVADHLFEEGHRLVLVTHDLAAAARCDAAILFAGGRLVRTGSPAAVIAEYEAMLA</sequence>
<evidence type="ECO:0000256" key="1">
    <source>
        <dbReference type="ARBA" id="ARBA00005417"/>
    </source>
</evidence>
<reference evidence="6 7" key="1">
    <citation type="submission" date="2018-08" db="EMBL/GenBank/DDBJ databases">
        <title>Genome Sequence of Clavibacter michiganensis Subspecies type strains, and the Atypical Peach-Colored Strains Isolated from Tomato.</title>
        <authorList>
            <person name="Osdaghi E."/>
            <person name="Portier P."/>
            <person name="Briand M."/>
            <person name="Jacques M.-A."/>
        </authorList>
    </citation>
    <scope>NUCLEOTIDE SEQUENCE [LARGE SCALE GENOMIC DNA]</scope>
    <source>
        <strain evidence="6 7">CFBP 8615</strain>
    </source>
</reference>
<proteinExistence type="inferred from homology"/>
<dbReference type="PROSITE" id="PS00211">
    <property type="entry name" value="ABC_TRANSPORTER_1"/>
    <property type="match status" value="1"/>
</dbReference>
<dbReference type="EMBL" id="QWGT01000314">
    <property type="protein sequence ID" value="RIJ45915.1"/>
    <property type="molecule type" value="Genomic_DNA"/>
</dbReference>
<dbReference type="InterPro" id="IPR003439">
    <property type="entry name" value="ABC_transporter-like_ATP-bd"/>
</dbReference>
<evidence type="ECO:0000313" key="6">
    <source>
        <dbReference type="EMBL" id="RIJ45915.1"/>
    </source>
</evidence>
<name>A0A399SV64_9MICO</name>
<dbReference type="AlphaFoldDB" id="A0A399SV64"/>
<dbReference type="InterPro" id="IPR003593">
    <property type="entry name" value="AAA+_ATPase"/>
</dbReference>